<dbReference type="InterPro" id="IPR000045">
    <property type="entry name" value="Prepilin_IV_endopep_pep"/>
</dbReference>
<dbReference type="KEGG" id="tcl:Tchl_1718"/>
<comment type="similarity">
    <text evidence="1">Belongs to the peptidase A24 family.</text>
</comment>
<accession>A0A1H5XUF9</accession>
<organism evidence="2 3">
    <name type="scientific">Thauera chlorobenzoica</name>
    <dbReference type="NCBI Taxonomy" id="96773"/>
    <lineage>
        <taxon>Bacteria</taxon>
        <taxon>Pseudomonadati</taxon>
        <taxon>Pseudomonadota</taxon>
        <taxon>Betaproteobacteria</taxon>
        <taxon>Rhodocyclales</taxon>
        <taxon>Zoogloeaceae</taxon>
        <taxon>Thauera</taxon>
    </lineage>
</organism>
<protein>
    <submittedName>
        <fullName evidence="2">Type IV prepilin peptidase TadV/CpaA</fullName>
    </submittedName>
</protein>
<dbReference type="Proteomes" id="UP000185739">
    <property type="component" value="Chromosome"/>
</dbReference>
<dbReference type="EMBL" id="CP018839">
    <property type="protein sequence ID" value="APR04576.1"/>
    <property type="molecule type" value="Genomic_DNA"/>
</dbReference>
<evidence type="ECO:0000313" key="3">
    <source>
        <dbReference type="Proteomes" id="UP000185739"/>
    </source>
</evidence>
<proteinExistence type="inferred from homology"/>
<evidence type="ECO:0000313" key="2">
    <source>
        <dbReference type="EMBL" id="APR04576.1"/>
    </source>
</evidence>
<dbReference type="AlphaFoldDB" id="A0A1H5XUF9"/>
<dbReference type="OrthoDB" id="5508079at2"/>
<reference evidence="2 3" key="1">
    <citation type="submission" date="2016-12" db="EMBL/GenBank/DDBJ databases">
        <title>Complete genome sequence of Thauera chlorobenzoica, a Betaproteobacterium degrading haloaromatics anaerobically to CO2 and halides.</title>
        <authorList>
            <person name="Goris T."/>
            <person name="Mergelsberg M."/>
            <person name="Boll M."/>
        </authorList>
    </citation>
    <scope>NUCLEOTIDE SEQUENCE [LARGE SCALE GENOMIC DNA]</scope>
    <source>
        <strain evidence="2 3">3CB1</strain>
    </source>
</reference>
<dbReference type="GO" id="GO:0005886">
    <property type="term" value="C:plasma membrane"/>
    <property type="evidence" value="ECO:0007669"/>
    <property type="project" value="TreeGrafter"/>
</dbReference>
<dbReference type="InterPro" id="IPR050882">
    <property type="entry name" value="Prepilin_peptidase/N-MTase"/>
</dbReference>
<gene>
    <name evidence="2" type="ORF">Tchl_1718</name>
</gene>
<evidence type="ECO:0000256" key="1">
    <source>
        <dbReference type="ARBA" id="ARBA00005801"/>
    </source>
</evidence>
<dbReference type="GO" id="GO:0006465">
    <property type="term" value="P:signal peptide processing"/>
    <property type="evidence" value="ECO:0007669"/>
    <property type="project" value="TreeGrafter"/>
</dbReference>
<name>A0A1H5XUF9_9RHOO</name>
<dbReference type="GO" id="GO:0004190">
    <property type="term" value="F:aspartic-type endopeptidase activity"/>
    <property type="evidence" value="ECO:0007669"/>
    <property type="project" value="InterPro"/>
</dbReference>
<dbReference type="Gene3D" id="1.20.120.1220">
    <property type="match status" value="1"/>
</dbReference>
<dbReference type="RefSeq" id="WP_075148036.1">
    <property type="nucleotide sequence ID" value="NZ_CP018839.1"/>
</dbReference>
<dbReference type="PANTHER" id="PTHR30487:SF0">
    <property type="entry name" value="PREPILIN LEADER PEPTIDASE_N-METHYLTRANSFERASE-RELATED"/>
    <property type="match status" value="1"/>
</dbReference>
<sequence>MSIGLALLLLVIGWAVITDLTASKVSNKLIAVGFAGAFFFNLSAGNGQGVLSPAGGSIGLLAMASGVAVSFAALFPLYALRAMGAGDVKLMMVVGAFLGPLQTLGAVVLTFVAGGVLALVMAIWQRSLSRMLINLRFMLITGMVRAAGGDSPRLEPLQHTAGRMPYAVAIAAGTVLQLVLVRSGGWALS</sequence>
<dbReference type="Pfam" id="PF01478">
    <property type="entry name" value="Peptidase_A24"/>
    <property type="match status" value="1"/>
</dbReference>
<keyword evidence="3" id="KW-1185">Reference proteome</keyword>
<dbReference type="STRING" id="96773.Tchl_1718"/>
<dbReference type="PANTHER" id="PTHR30487">
    <property type="entry name" value="TYPE 4 PREPILIN-LIKE PROTEINS LEADER PEPTIDE-PROCESSING ENZYME"/>
    <property type="match status" value="1"/>
</dbReference>